<dbReference type="Proteomes" id="UP001381693">
    <property type="component" value="Unassembled WGS sequence"/>
</dbReference>
<reference evidence="3 4" key="1">
    <citation type="submission" date="2023-11" db="EMBL/GenBank/DDBJ databases">
        <title>Halocaridina rubra genome assembly.</title>
        <authorList>
            <person name="Smith C."/>
        </authorList>
    </citation>
    <scope>NUCLEOTIDE SEQUENCE [LARGE SCALE GENOMIC DNA]</scope>
    <source>
        <strain evidence="3">EP-1</strain>
        <tissue evidence="3">Whole</tissue>
    </source>
</reference>
<comment type="caution">
    <text evidence="3">The sequence shown here is derived from an EMBL/GenBank/DDBJ whole genome shotgun (WGS) entry which is preliminary data.</text>
</comment>
<sequence>SQYTWWAVGVAFGSSGILGGLLVPLLPETRNKPLPETLQDVEDRRKLEMLKAMNKKNEKKKRSREGEYARQHQYYIDDDLGTELSDISSVTTRDNPTIVSNDSGDIPTISQGIRL</sequence>
<feature type="transmembrane region" description="Helical" evidence="2">
    <location>
        <begin position="6"/>
        <end position="26"/>
    </location>
</feature>
<protein>
    <submittedName>
        <fullName evidence="3">Uncharacterized protein</fullName>
    </submittedName>
</protein>
<evidence type="ECO:0000313" key="3">
    <source>
        <dbReference type="EMBL" id="KAK7071327.1"/>
    </source>
</evidence>
<accession>A0AAN8WUL7</accession>
<keyword evidence="2" id="KW-0472">Membrane</keyword>
<evidence type="ECO:0000256" key="2">
    <source>
        <dbReference type="SAM" id="Phobius"/>
    </source>
</evidence>
<dbReference type="EMBL" id="JAXCGZ010015098">
    <property type="protein sequence ID" value="KAK7071327.1"/>
    <property type="molecule type" value="Genomic_DNA"/>
</dbReference>
<name>A0AAN8WUL7_HALRR</name>
<proteinExistence type="predicted"/>
<gene>
    <name evidence="3" type="ORF">SK128_003951</name>
</gene>
<feature type="region of interest" description="Disordered" evidence="1">
    <location>
        <begin position="92"/>
        <end position="115"/>
    </location>
</feature>
<evidence type="ECO:0000313" key="4">
    <source>
        <dbReference type="Proteomes" id="UP001381693"/>
    </source>
</evidence>
<keyword evidence="2" id="KW-0812">Transmembrane</keyword>
<dbReference type="AlphaFoldDB" id="A0AAN8WUL7"/>
<evidence type="ECO:0000256" key="1">
    <source>
        <dbReference type="SAM" id="MobiDB-lite"/>
    </source>
</evidence>
<feature type="non-terminal residue" evidence="3">
    <location>
        <position position="1"/>
    </location>
</feature>
<keyword evidence="2" id="KW-1133">Transmembrane helix</keyword>
<keyword evidence="4" id="KW-1185">Reference proteome</keyword>
<organism evidence="3 4">
    <name type="scientific">Halocaridina rubra</name>
    <name type="common">Hawaiian red shrimp</name>
    <dbReference type="NCBI Taxonomy" id="373956"/>
    <lineage>
        <taxon>Eukaryota</taxon>
        <taxon>Metazoa</taxon>
        <taxon>Ecdysozoa</taxon>
        <taxon>Arthropoda</taxon>
        <taxon>Crustacea</taxon>
        <taxon>Multicrustacea</taxon>
        <taxon>Malacostraca</taxon>
        <taxon>Eumalacostraca</taxon>
        <taxon>Eucarida</taxon>
        <taxon>Decapoda</taxon>
        <taxon>Pleocyemata</taxon>
        <taxon>Caridea</taxon>
        <taxon>Atyoidea</taxon>
        <taxon>Atyidae</taxon>
        <taxon>Halocaridina</taxon>
    </lineage>
</organism>